<dbReference type="Proteomes" id="UP000306236">
    <property type="component" value="Unassembled WGS sequence"/>
</dbReference>
<keyword evidence="2 3" id="KW-0732">Signal</keyword>
<keyword evidence="6" id="KW-1185">Reference proteome</keyword>
<reference evidence="5 6" key="1">
    <citation type="submission" date="2019-04" db="EMBL/GenBank/DDBJ databases">
        <title>Lampropedia sp YIM MLB12 draf genome.</title>
        <authorList>
            <person name="Wang Y.-X."/>
        </authorList>
    </citation>
    <scope>NUCLEOTIDE SEQUENCE [LARGE SCALE GENOMIC DNA]</scope>
    <source>
        <strain evidence="5 6">YIM MLB12</strain>
    </source>
</reference>
<dbReference type="EMBL" id="SSWX01000002">
    <property type="protein sequence ID" value="THJ36226.1"/>
    <property type="molecule type" value="Genomic_DNA"/>
</dbReference>
<feature type="signal peptide" evidence="3">
    <location>
        <begin position="1"/>
        <end position="27"/>
    </location>
</feature>
<dbReference type="RefSeq" id="WP_136405131.1">
    <property type="nucleotide sequence ID" value="NZ_SSWX01000002.1"/>
</dbReference>
<evidence type="ECO:0000313" key="5">
    <source>
        <dbReference type="EMBL" id="THJ36226.1"/>
    </source>
</evidence>
<dbReference type="Pfam" id="PF13458">
    <property type="entry name" value="Peripla_BP_6"/>
    <property type="match status" value="1"/>
</dbReference>
<feature type="domain" description="Leucine-binding protein" evidence="4">
    <location>
        <begin position="29"/>
        <end position="374"/>
    </location>
</feature>
<dbReference type="OrthoDB" id="5289062at2"/>
<evidence type="ECO:0000256" key="1">
    <source>
        <dbReference type="ARBA" id="ARBA00010062"/>
    </source>
</evidence>
<feature type="chain" id="PRO_5020929593" evidence="3">
    <location>
        <begin position="28"/>
        <end position="416"/>
    </location>
</feature>
<organism evidence="5 6">
    <name type="scientific">Lampropedia aestuarii</name>
    <dbReference type="NCBI Taxonomy" id="2562762"/>
    <lineage>
        <taxon>Bacteria</taxon>
        <taxon>Pseudomonadati</taxon>
        <taxon>Pseudomonadota</taxon>
        <taxon>Betaproteobacteria</taxon>
        <taxon>Burkholderiales</taxon>
        <taxon>Comamonadaceae</taxon>
        <taxon>Lampropedia</taxon>
    </lineage>
</organism>
<dbReference type="Gene3D" id="3.40.50.2300">
    <property type="match status" value="2"/>
</dbReference>
<dbReference type="PANTHER" id="PTHR30483">
    <property type="entry name" value="LEUCINE-SPECIFIC-BINDING PROTEIN"/>
    <property type="match status" value="1"/>
</dbReference>
<dbReference type="InterPro" id="IPR028081">
    <property type="entry name" value="Leu-bd"/>
</dbReference>
<dbReference type="CDD" id="cd06329">
    <property type="entry name" value="PBP1_SBP-like"/>
    <property type="match status" value="1"/>
</dbReference>
<accession>A0A4S5C1D8</accession>
<protein>
    <submittedName>
        <fullName evidence="5">Branched-chain amino acid ABC transporter substrate-binding protein</fullName>
    </submittedName>
</protein>
<sequence length="416" mass="45066">MAHPGARTLLALAAAASTLLPTSHSMAETIKIAYIDPLSGPFAPVGQSMLNHWQFIADMANSQQWAGEHRFEVTGFDNKGSPQESLALLKTAVDQGYRYVTQGVGSSAAVALTEAIKKHNERNPGQELLFLNYASNDPDLTNSKCNYWHFRLDANSDMKIEALTEVLAANPEIKKIYLINQDFSFGHQVARGAKEALQRKRPDIEIVGESLHPSGQVKDFSPYVAKMIQSGAQAVVTGNYGADLALLARAAHDLGLQADFYTIYGSTTGGPRAIGQAGADRVKFVGSWHPNNAGFVGEDIANAYRAKYNDDFIGAATYAGIAMLSKAATNTQSTDPVQIAAALEGITVTSLNGEVTMRASDHQAQQPLYVATWTQVNGQNVKYEQEGTGLGWRTDLRLDADRVMRDTSCEMTRPHS</sequence>
<evidence type="ECO:0000259" key="4">
    <source>
        <dbReference type="Pfam" id="PF13458"/>
    </source>
</evidence>
<proteinExistence type="inferred from homology"/>
<evidence type="ECO:0000256" key="2">
    <source>
        <dbReference type="ARBA" id="ARBA00022729"/>
    </source>
</evidence>
<evidence type="ECO:0000256" key="3">
    <source>
        <dbReference type="SAM" id="SignalP"/>
    </source>
</evidence>
<dbReference type="InterPro" id="IPR051010">
    <property type="entry name" value="BCAA_transport"/>
</dbReference>
<dbReference type="PANTHER" id="PTHR30483:SF37">
    <property type="entry name" value="ABC TRANSPORTER SUBSTRATE-BINDING PROTEIN"/>
    <property type="match status" value="1"/>
</dbReference>
<comment type="similarity">
    <text evidence="1">Belongs to the leucine-binding protein family.</text>
</comment>
<comment type="caution">
    <text evidence="5">The sequence shown here is derived from an EMBL/GenBank/DDBJ whole genome shotgun (WGS) entry which is preliminary data.</text>
</comment>
<dbReference type="InterPro" id="IPR028082">
    <property type="entry name" value="Peripla_BP_I"/>
</dbReference>
<name>A0A4S5C1D8_9BURK</name>
<dbReference type="AlphaFoldDB" id="A0A4S5C1D8"/>
<dbReference type="SUPFAM" id="SSF53822">
    <property type="entry name" value="Periplasmic binding protein-like I"/>
    <property type="match status" value="1"/>
</dbReference>
<gene>
    <name evidence="5" type="ORF">E8K88_02390</name>
</gene>
<evidence type="ECO:0000313" key="6">
    <source>
        <dbReference type="Proteomes" id="UP000306236"/>
    </source>
</evidence>